<reference evidence="4 5" key="1">
    <citation type="submission" date="2016-11" db="EMBL/GenBank/DDBJ databases">
        <authorList>
            <person name="Jaros S."/>
            <person name="Januszkiewicz K."/>
            <person name="Wedrychowicz H."/>
        </authorList>
    </citation>
    <scope>NUCLEOTIDE SEQUENCE [LARGE SCALE GENOMIC DNA]</scope>
    <source>
        <strain evidence="4 5">DSM 27406</strain>
    </source>
</reference>
<organism evidence="4 5">
    <name type="scientific">Chitinophaga jiangningensis</name>
    <dbReference type="NCBI Taxonomy" id="1419482"/>
    <lineage>
        <taxon>Bacteria</taxon>
        <taxon>Pseudomonadati</taxon>
        <taxon>Bacteroidota</taxon>
        <taxon>Chitinophagia</taxon>
        <taxon>Chitinophagales</taxon>
        <taxon>Chitinophagaceae</taxon>
        <taxon>Chitinophaga</taxon>
    </lineage>
</organism>
<proteinExistence type="predicted"/>
<dbReference type="SMART" id="SM00028">
    <property type="entry name" value="TPR"/>
    <property type="match status" value="4"/>
</dbReference>
<feature type="repeat" description="TPR" evidence="1">
    <location>
        <begin position="282"/>
        <end position="315"/>
    </location>
</feature>
<dbReference type="InterPro" id="IPR011990">
    <property type="entry name" value="TPR-like_helical_dom_sf"/>
</dbReference>
<dbReference type="Pfam" id="PF12770">
    <property type="entry name" value="CHAT"/>
    <property type="match status" value="1"/>
</dbReference>
<dbReference type="Proteomes" id="UP000184420">
    <property type="component" value="Unassembled WGS sequence"/>
</dbReference>
<evidence type="ECO:0000313" key="5">
    <source>
        <dbReference type="Proteomes" id="UP000184420"/>
    </source>
</evidence>
<evidence type="ECO:0000313" key="4">
    <source>
        <dbReference type="EMBL" id="SHM13566.1"/>
    </source>
</evidence>
<dbReference type="InterPro" id="IPR019734">
    <property type="entry name" value="TPR_rpt"/>
</dbReference>
<sequence length="881" mass="99931">MQAVIAVEQSTVDNNSKLHQLDSLLTIQKRCYKAKDSVYARIVHRMGNIYHLEQSWDNAIAYTKDAIAVNTSAKDRQEPFLVNSYFNLGLFYDKLYLHEESYHYFDSCILLGIRFPEKTAIALLAFERSAFSLYNSGQYQQAKNISELGFRVAHSIRDTLSEIALLAQKAQAMVALDDTAAAGVIRQAIGMLSPNTAEVYKIVCYTVYAAVCGKLRKEQEAVKWYRQVMRWNEASERWSDCARNTLDLGNFYLDIHQPALAMQCYRQGIQFALKSADPYVLAGVYNNIGSACWNLKKYHEALANYQKGLTTLPINFKDSAITANPGYELLRHVNNNYFVYTLLSNKAESLLEIYRKTGEQHWGKVALQTYMIADLAVDLMRWKQYGEPTQLYWRNRTRKMYAQAIETSYLLHDPNAACHFFEKSRAVLLNDKLNELGARRLLPAAAAAEEQQLRIRINAVQQQLEREPADTAAYEQASRRLFQEQKSLERFIAGLERQHPGYYRYKYDTSAATPALIRKRVLAADQELISYFMADSFAYVLQVTARGARLHRLPYVKQEVEALLEALDQPVFTTQAYNRYRDLSYSIYKQLFAPIQPHSSRVIISGDEYFIPFDALLTDRDVHNSYLLRKHAFSYTYAAGSLLKQKPPTERAVYPFLGIAPEEYAANMELQPLPGAAASVGRIRKDYRKGRVLTGENADRNNFLEQLPRSSVVQLYTHASAAGMEPVLFLADTSLRLPEIGLLEDTVTALIILSSCESGRGKLARGEGVLSLGRGFSMAGIPAVITALWKIDNKATYELTEKLHEALARGVPKDVALQQAKLHYLDAQGRDRQLPYYWASSVLIGDTAAVKPQADKGFPYGYVLIGLFFAVLVVVLLRRYF</sequence>
<evidence type="ECO:0000259" key="3">
    <source>
        <dbReference type="Pfam" id="PF12770"/>
    </source>
</evidence>
<dbReference type="RefSeq" id="WP_073083729.1">
    <property type="nucleotide sequence ID" value="NZ_FRBL01000006.1"/>
</dbReference>
<dbReference type="STRING" id="1419482.SAMN05444266_106486"/>
<dbReference type="AlphaFoldDB" id="A0A1M7GBK5"/>
<feature type="transmembrane region" description="Helical" evidence="2">
    <location>
        <begin position="860"/>
        <end position="877"/>
    </location>
</feature>
<keyword evidence="2" id="KW-0472">Membrane</keyword>
<keyword evidence="5" id="KW-1185">Reference proteome</keyword>
<keyword evidence="1" id="KW-0802">TPR repeat</keyword>
<dbReference type="PANTHER" id="PTHR10098:SF108">
    <property type="entry name" value="TETRATRICOPEPTIDE REPEAT PROTEIN 28"/>
    <property type="match status" value="1"/>
</dbReference>
<dbReference type="OrthoDB" id="9771112at2"/>
<accession>A0A1M7GBK5</accession>
<dbReference type="PROSITE" id="PS50005">
    <property type="entry name" value="TPR"/>
    <property type="match status" value="1"/>
</dbReference>
<evidence type="ECO:0000256" key="1">
    <source>
        <dbReference type="PROSITE-ProRule" id="PRU00339"/>
    </source>
</evidence>
<keyword evidence="2" id="KW-1133">Transmembrane helix</keyword>
<name>A0A1M7GBK5_9BACT</name>
<gene>
    <name evidence="4" type="ORF">SAMN05444266_106486</name>
</gene>
<protein>
    <submittedName>
        <fullName evidence="4">CHAT domain-containing protein</fullName>
    </submittedName>
</protein>
<evidence type="ECO:0000256" key="2">
    <source>
        <dbReference type="SAM" id="Phobius"/>
    </source>
</evidence>
<dbReference type="SUPFAM" id="SSF48452">
    <property type="entry name" value="TPR-like"/>
    <property type="match status" value="2"/>
</dbReference>
<dbReference type="Gene3D" id="1.25.40.10">
    <property type="entry name" value="Tetratricopeptide repeat domain"/>
    <property type="match status" value="2"/>
</dbReference>
<keyword evidence="2" id="KW-0812">Transmembrane</keyword>
<dbReference type="InterPro" id="IPR024983">
    <property type="entry name" value="CHAT_dom"/>
</dbReference>
<dbReference type="Pfam" id="PF13181">
    <property type="entry name" value="TPR_8"/>
    <property type="match status" value="1"/>
</dbReference>
<feature type="domain" description="CHAT" evidence="3">
    <location>
        <begin position="586"/>
        <end position="846"/>
    </location>
</feature>
<dbReference type="PANTHER" id="PTHR10098">
    <property type="entry name" value="RAPSYN-RELATED"/>
    <property type="match status" value="1"/>
</dbReference>
<dbReference type="EMBL" id="FRBL01000006">
    <property type="protein sequence ID" value="SHM13566.1"/>
    <property type="molecule type" value="Genomic_DNA"/>
</dbReference>